<keyword evidence="3 7" id="KW-0378">Hydrolase</keyword>
<dbReference type="InterPro" id="IPR027417">
    <property type="entry name" value="P-loop_NTPase"/>
</dbReference>
<dbReference type="SMART" id="SM00487">
    <property type="entry name" value="DEXDc"/>
    <property type="match status" value="1"/>
</dbReference>
<dbReference type="OrthoDB" id="4631at2157"/>
<evidence type="ECO:0000313" key="12">
    <source>
        <dbReference type="EMBL" id="CAJ35316.1"/>
    </source>
</evidence>
<evidence type="ECO:0000313" key="13">
    <source>
        <dbReference type="Proteomes" id="UP000000663"/>
    </source>
</evidence>
<comment type="similarity">
    <text evidence="7">Belongs to the DEAD box helicase family.</text>
</comment>
<dbReference type="GO" id="GO:0016787">
    <property type="term" value="F:hydrolase activity"/>
    <property type="evidence" value="ECO:0007669"/>
    <property type="project" value="UniProtKB-KW"/>
</dbReference>
<dbReference type="eggNOG" id="arCOG00558">
    <property type="taxonomic scope" value="Archaea"/>
</dbReference>
<name>Q0W8H7_METAR</name>
<feature type="domain" description="Helicase ATP-binding" evidence="9">
    <location>
        <begin position="33"/>
        <end position="203"/>
    </location>
</feature>
<dbReference type="InterPro" id="IPR014014">
    <property type="entry name" value="RNA_helicase_DEAD_Q_motif"/>
</dbReference>
<dbReference type="InterPro" id="IPR044742">
    <property type="entry name" value="DEAD/DEAH_RhlB"/>
</dbReference>
<evidence type="ECO:0000256" key="1">
    <source>
        <dbReference type="ARBA" id="ARBA00022490"/>
    </source>
</evidence>
<dbReference type="CDD" id="cd18787">
    <property type="entry name" value="SF2_C_DEAD"/>
    <property type="match status" value="1"/>
</dbReference>
<evidence type="ECO:0000256" key="7">
    <source>
        <dbReference type="RuleBase" id="RU000492"/>
    </source>
</evidence>
<evidence type="ECO:0000256" key="8">
    <source>
        <dbReference type="SAM" id="MobiDB-lite"/>
    </source>
</evidence>
<accession>Q0W8H7</accession>
<dbReference type="GO" id="GO:0140097">
    <property type="term" value="F:catalytic activity, acting on DNA"/>
    <property type="evidence" value="ECO:0007669"/>
    <property type="project" value="UniProtKB-ARBA"/>
</dbReference>
<dbReference type="PATRIC" id="fig|351160.9.peg.2936"/>
<dbReference type="InterPro" id="IPR011545">
    <property type="entry name" value="DEAD/DEAH_box_helicase_dom"/>
</dbReference>
<dbReference type="KEGG" id="rci:LRC345"/>
<sequence length="497" mass="54798">MVKFTELNLTPSIVRAVHEMGFEEATPIQEQAIPLAMEGKDLIGQARTGTGKTAAFGIPMVEAIRPTSKGVQGLVVVPTRELAVQVAEELTRIGKVRGIRSVAIYGGQDFRSQVKALEELPHIVVGTPGRLLEHMRREYVRTSDIRIAVLDEADKMLDMGFIDEAEKILKKLPERRQTLLFSATLSPPVQMLARKYLKDPELIEFEEEGITVPTTVQYYIEMPEKQKFEALTRLLDQEKPELAIVFVATRIRVGELAKALVERGYHALGLHGDLLQYQRENTLDKFKAGEVSILVATDVAARGLDIQGVTHVYNFDIPRDPDSYVHRIGRTGRAGNAGTATTFVTPKDKTALEAIEQAIDHQITSKPAPGGAESTEKNIEAVIEKIRGEIEIRDLSFYRDYAESLLNSGDPATILAAALRILSKAEEKPQIRLTEIPEPVAPDRKAEKGHGKGTGHPKKGSYSKGYGHKDEGDRKKAGAQKPKGSAFKQFAKKGGKK</sequence>
<evidence type="ECO:0000256" key="3">
    <source>
        <dbReference type="ARBA" id="ARBA00022801"/>
    </source>
</evidence>
<dbReference type="FunFam" id="3.40.50.300:FF:000108">
    <property type="entry name" value="ATP-dependent RNA helicase RhlE"/>
    <property type="match status" value="1"/>
</dbReference>
<feature type="short sequence motif" description="Q motif" evidence="6">
    <location>
        <begin position="2"/>
        <end position="30"/>
    </location>
</feature>
<dbReference type="AlphaFoldDB" id="Q0W8H7"/>
<dbReference type="CDD" id="cd00268">
    <property type="entry name" value="DEADc"/>
    <property type="match status" value="1"/>
</dbReference>
<evidence type="ECO:0000256" key="4">
    <source>
        <dbReference type="ARBA" id="ARBA00022806"/>
    </source>
</evidence>
<proteinExistence type="inferred from homology"/>
<dbReference type="Pfam" id="PF00271">
    <property type="entry name" value="Helicase_C"/>
    <property type="match status" value="1"/>
</dbReference>
<feature type="compositionally biased region" description="Basic and acidic residues" evidence="8">
    <location>
        <begin position="467"/>
        <end position="476"/>
    </location>
</feature>
<evidence type="ECO:0000259" key="10">
    <source>
        <dbReference type="PROSITE" id="PS51194"/>
    </source>
</evidence>
<dbReference type="InterPro" id="IPR014001">
    <property type="entry name" value="Helicase_ATP-bd"/>
</dbReference>
<dbReference type="RefSeq" id="WP_012037175.1">
    <property type="nucleotide sequence ID" value="NC_009464.1"/>
</dbReference>
<gene>
    <name evidence="12" type="ORF">LRC345</name>
</gene>
<dbReference type="GO" id="GO:0005524">
    <property type="term" value="F:ATP binding"/>
    <property type="evidence" value="ECO:0007669"/>
    <property type="project" value="UniProtKB-KW"/>
</dbReference>
<feature type="compositionally biased region" description="Basic residues" evidence="8">
    <location>
        <begin position="451"/>
        <end position="461"/>
    </location>
</feature>
<dbReference type="EMBL" id="AM114193">
    <property type="protein sequence ID" value="CAJ35316.1"/>
    <property type="molecule type" value="Genomic_DNA"/>
</dbReference>
<dbReference type="PROSITE" id="PS51194">
    <property type="entry name" value="HELICASE_CTER"/>
    <property type="match status" value="1"/>
</dbReference>
<keyword evidence="1" id="KW-0963">Cytoplasm</keyword>
<dbReference type="PROSITE" id="PS51195">
    <property type="entry name" value="Q_MOTIF"/>
    <property type="match status" value="1"/>
</dbReference>
<dbReference type="Pfam" id="PF00270">
    <property type="entry name" value="DEAD"/>
    <property type="match status" value="1"/>
</dbReference>
<dbReference type="GO" id="GO:0003676">
    <property type="term" value="F:nucleic acid binding"/>
    <property type="evidence" value="ECO:0007669"/>
    <property type="project" value="InterPro"/>
</dbReference>
<dbReference type="InterPro" id="IPR050079">
    <property type="entry name" value="DEAD_box_RNA_helicase"/>
</dbReference>
<feature type="compositionally biased region" description="Basic and acidic residues" evidence="8">
    <location>
        <begin position="441"/>
        <end position="450"/>
    </location>
</feature>
<dbReference type="PANTHER" id="PTHR47959">
    <property type="entry name" value="ATP-DEPENDENT RNA HELICASE RHLE-RELATED"/>
    <property type="match status" value="1"/>
</dbReference>
<keyword evidence="13" id="KW-1185">Reference proteome</keyword>
<dbReference type="STRING" id="351160.LRC345"/>
<evidence type="ECO:0000259" key="9">
    <source>
        <dbReference type="PROSITE" id="PS51192"/>
    </source>
</evidence>
<protein>
    <submittedName>
        <fullName evidence="12">ATP-dependent RNA helicase</fullName>
    </submittedName>
</protein>
<evidence type="ECO:0000259" key="11">
    <source>
        <dbReference type="PROSITE" id="PS51195"/>
    </source>
</evidence>
<feature type="region of interest" description="Disordered" evidence="8">
    <location>
        <begin position="432"/>
        <end position="497"/>
    </location>
</feature>
<keyword evidence="5 7" id="KW-0067">ATP-binding</keyword>
<dbReference type="PROSITE" id="PS51192">
    <property type="entry name" value="HELICASE_ATP_BIND_1"/>
    <property type="match status" value="1"/>
</dbReference>
<feature type="domain" description="DEAD-box RNA helicase Q" evidence="11">
    <location>
        <begin position="2"/>
        <end position="30"/>
    </location>
</feature>
<dbReference type="InterPro" id="IPR000629">
    <property type="entry name" value="RNA-helicase_DEAD-box_CS"/>
</dbReference>
<dbReference type="SMART" id="SM00490">
    <property type="entry name" value="HELICc"/>
    <property type="match status" value="1"/>
</dbReference>
<evidence type="ECO:0000256" key="6">
    <source>
        <dbReference type="PROSITE-ProRule" id="PRU00552"/>
    </source>
</evidence>
<dbReference type="GO" id="GO:0003724">
    <property type="term" value="F:RNA helicase activity"/>
    <property type="evidence" value="ECO:0007669"/>
    <property type="project" value="InterPro"/>
</dbReference>
<dbReference type="Gene3D" id="3.40.50.300">
    <property type="entry name" value="P-loop containing nucleotide triphosphate hydrolases"/>
    <property type="match status" value="2"/>
</dbReference>
<evidence type="ECO:0000256" key="2">
    <source>
        <dbReference type="ARBA" id="ARBA00022741"/>
    </source>
</evidence>
<evidence type="ECO:0000256" key="5">
    <source>
        <dbReference type="ARBA" id="ARBA00022840"/>
    </source>
</evidence>
<feature type="domain" description="Helicase C-terminal" evidence="10">
    <location>
        <begin position="214"/>
        <end position="383"/>
    </location>
</feature>
<dbReference type="SUPFAM" id="SSF52540">
    <property type="entry name" value="P-loop containing nucleoside triphosphate hydrolases"/>
    <property type="match status" value="1"/>
</dbReference>
<dbReference type="InterPro" id="IPR001650">
    <property type="entry name" value="Helicase_C-like"/>
</dbReference>
<organism evidence="12 13">
    <name type="scientific">Methanocella arvoryzae (strain DSM 22066 / NBRC 105507 / MRE50)</name>
    <dbReference type="NCBI Taxonomy" id="351160"/>
    <lineage>
        <taxon>Archaea</taxon>
        <taxon>Methanobacteriati</taxon>
        <taxon>Methanobacteriota</taxon>
        <taxon>Stenosarchaea group</taxon>
        <taxon>Methanomicrobia</taxon>
        <taxon>Methanocellales</taxon>
        <taxon>Methanocellaceae</taxon>
        <taxon>Methanocella</taxon>
    </lineage>
</organism>
<dbReference type="Proteomes" id="UP000000663">
    <property type="component" value="Chromosome"/>
</dbReference>
<dbReference type="GO" id="GO:0005829">
    <property type="term" value="C:cytosol"/>
    <property type="evidence" value="ECO:0007669"/>
    <property type="project" value="TreeGrafter"/>
</dbReference>
<dbReference type="PANTHER" id="PTHR47959:SF1">
    <property type="entry name" value="ATP-DEPENDENT RNA HELICASE DBPA"/>
    <property type="match status" value="1"/>
</dbReference>
<dbReference type="GeneID" id="5144459"/>
<reference evidence="12 13" key="1">
    <citation type="journal article" date="2006" name="Science">
        <title>Genome of rice cluster I archaea -- the key methane producers in the rice rhizosphere.</title>
        <authorList>
            <person name="Erkel C."/>
            <person name="Kube M."/>
            <person name="Reinhardt R."/>
            <person name="Liesack W."/>
        </authorList>
    </citation>
    <scope>NUCLEOTIDE SEQUENCE [LARGE SCALE GENOMIC DNA]</scope>
    <source>
        <strain evidence="13">DSM 22066 / NBRC 105507 / MRE50</strain>
    </source>
</reference>
<keyword evidence="4 7" id="KW-0347">Helicase</keyword>
<keyword evidence="2 7" id="KW-0547">Nucleotide-binding</keyword>
<dbReference type="PROSITE" id="PS00039">
    <property type="entry name" value="DEAD_ATP_HELICASE"/>
    <property type="match status" value="1"/>
</dbReference>